<proteinExistence type="predicted"/>
<geneLocation type="mitochondrion" evidence="1"/>
<keyword evidence="1" id="KW-0496">Mitochondrion</keyword>
<protein>
    <submittedName>
        <fullName evidence="1">Uncharacterized protein</fullName>
    </submittedName>
</protein>
<dbReference type="AlphaFoldDB" id="A0A896Z1C5"/>
<organism evidence="1">
    <name type="scientific">Coniophora olivacea</name>
    <dbReference type="NCBI Taxonomy" id="85977"/>
    <lineage>
        <taxon>Eukaryota</taxon>
        <taxon>Fungi</taxon>
        <taxon>Dikarya</taxon>
        <taxon>Basidiomycota</taxon>
        <taxon>Agaricomycotina</taxon>
        <taxon>Agaricomycetes</taxon>
        <taxon>Agaricomycetidae</taxon>
        <taxon>Boletales</taxon>
        <taxon>Coniophorineae</taxon>
        <taxon>Coniophoraceae</taxon>
        <taxon>Coniophora</taxon>
    </lineage>
</organism>
<accession>A0A896Z1C5</accession>
<name>A0A896Z1C5_9AGAM</name>
<reference evidence="1" key="1">
    <citation type="journal article" date="2020" name="Comput. Struct. Biotechnol. J.">
        <title>The mitogenomes of two saprophytic Boletales species (Coniophora) reveals intron dynamics and accumulation of plasmid-derived and non-conserved genes.</title>
        <authorList>
            <person name="Wu P."/>
            <person name="Bao Z."/>
            <person name="Tu W."/>
            <person name="Li L."/>
            <person name="Xiong C."/>
            <person name="Jin X."/>
            <person name="Li P."/>
            <person name="Gui M."/>
            <person name="Huang W."/>
            <person name="Li Q."/>
        </authorList>
    </citation>
    <scope>NUCLEOTIDE SEQUENCE</scope>
</reference>
<gene>
    <name evidence="1" type="primary">orf203</name>
</gene>
<dbReference type="EMBL" id="MT375015">
    <property type="protein sequence ID" value="QSE33949.1"/>
    <property type="molecule type" value="Genomic_DNA"/>
</dbReference>
<sequence length="203" mass="23914">MNAIANQYQHFLDKGLNVNSDLFYDFFKKGLSNYYPFSFLDYMFYRKRYNYLTFPQTRDELNPPFLNINVPKNFNTKKTALILRGQHLIPVSLNSDQTPQSIKDLKRFINTKTISNEMDLRRKIIEFNQVSFKNLINIYTGNKFDANILLDKNKGSKFERGNPNLPENFSVEMPIRAVTKFFTTVNKIEPETFNTSRDGFKDN</sequence>
<evidence type="ECO:0000313" key="1">
    <source>
        <dbReference type="EMBL" id="QSE33949.1"/>
    </source>
</evidence>